<gene>
    <name evidence="1" type="ORF">VK792_07680</name>
</gene>
<evidence type="ECO:0000313" key="2">
    <source>
        <dbReference type="Proteomes" id="UP001348149"/>
    </source>
</evidence>
<protein>
    <submittedName>
        <fullName evidence="1">Uncharacterized protein</fullName>
    </submittedName>
</protein>
<evidence type="ECO:0000313" key="1">
    <source>
        <dbReference type="EMBL" id="MEC3861160.1"/>
    </source>
</evidence>
<accession>A0ABU6HH43</accession>
<proteinExistence type="predicted"/>
<organism evidence="1 2">
    <name type="scientific">Mesobacterium hydrothermale</name>
    <dbReference type="NCBI Taxonomy" id="3111907"/>
    <lineage>
        <taxon>Bacteria</taxon>
        <taxon>Pseudomonadati</taxon>
        <taxon>Pseudomonadota</taxon>
        <taxon>Alphaproteobacteria</taxon>
        <taxon>Rhodobacterales</taxon>
        <taxon>Roseobacteraceae</taxon>
        <taxon>Mesobacterium</taxon>
    </lineage>
</organism>
<sequence>MQTGLGQKLGTARLFPKPQQTDRNLRRIFGKPPVFRAIEVADGETILLFGPPNRLEHMAKSGRFEAALPGFRHFSFE</sequence>
<dbReference type="RefSeq" id="WP_326296869.1">
    <property type="nucleotide sequence ID" value="NZ_JAYLLH010000008.1"/>
</dbReference>
<dbReference type="EMBL" id="JAYLLH010000008">
    <property type="protein sequence ID" value="MEC3861160.1"/>
    <property type="molecule type" value="Genomic_DNA"/>
</dbReference>
<comment type="caution">
    <text evidence="1">The sequence shown here is derived from an EMBL/GenBank/DDBJ whole genome shotgun (WGS) entry which is preliminary data.</text>
</comment>
<reference evidence="1 2" key="1">
    <citation type="submission" date="2024-01" db="EMBL/GenBank/DDBJ databases">
        <title>Mesobacterium rodlantinim sp. nov., isolated from shallow sea hydrothermal systems off Kueishantao Island.</title>
        <authorList>
            <person name="Su Z."/>
            <person name="Tang K."/>
        </authorList>
    </citation>
    <scope>NUCLEOTIDE SEQUENCE [LARGE SCALE GENOMIC DNA]</scope>
    <source>
        <strain evidence="1 2">TK19101</strain>
    </source>
</reference>
<name>A0ABU6HH43_9RHOB</name>
<keyword evidence="2" id="KW-1185">Reference proteome</keyword>
<dbReference type="Proteomes" id="UP001348149">
    <property type="component" value="Unassembled WGS sequence"/>
</dbReference>